<evidence type="ECO:0000256" key="4">
    <source>
        <dbReference type="ARBA" id="ARBA00022475"/>
    </source>
</evidence>
<comment type="catalytic activity">
    <reaction evidence="12">
        <text>L-proline(in) + Na(+)(in) = L-proline(out) + Na(+)(out)</text>
        <dbReference type="Rhea" id="RHEA:28967"/>
        <dbReference type="ChEBI" id="CHEBI:29101"/>
        <dbReference type="ChEBI" id="CHEBI:60039"/>
    </reaction>
</comment>
<keyword evidence="5 14" id="KW-0812">Transmembrane</keyword>
<feature type="transmembrane region" description="Helical" evidence="14">
    <location>
        <begin position="153"/>
        <end position="171"/>
    </location>
</feature>
<evidence type="ECO:0000256" key="1">
    <source>
        <dbReference type="ARBA" id="ARBA00004651"/>
    </source>
</evidence>
<feature type="transmembrane region" description="Helical" evidence="14">
    <location>
        <begin position="214"/>
        <end position="238"/>
    </location>
</feature>
<dbReference type="PANTHER" id="PTHR48086:SF3">
    <property type="entry name" value="SODIUM_PROLINE SYMPORTER"/>
    <property type="match status" value="1"/>
</dbReference>
<dbReference type="Proteomes" id="UP000741863">
    <property type="component" value="Unassembled WGS sequence"/>
</dbReference>
<keyword evidence="6" id="KW-0769">Symport</keyword>
<evidence type="ECO:0000256" key="11">
    <source>
        <dbReference type="ARBA" id="ARBA00023201"/>
    </source>
</evidence>
<accession>A0ABS2P7M7</accession>
<dbReference type="InterPro" id="IPR050277">
    <property type="entry name" value="Sodium:Solute_Symporter"/>
</dbReference>
<evidence type="ECO:0000256" key="13">
    <source>
        <dbReference type="RuleBase" id="RU362091"/>
    </source>
</evidence>
<dbReference type="PROSITE" id="PS50283">
    <property type="entry name" value="NA_SOLUT_SYMP_3"/>
    <property type="match status" value="1"/>
</dbReference>
<protein>
    <submittedName>
        <fullName evidence="15">SSS family solute:Na+ symporter</fullName>
    </submittedName>
</protein>
<evidence type="ECO:0000313" key="15">
    <source>
        <dbReference type="EMBL" id="MBM7631361.1"/>
    </source>
</evidence>
<feature type="transmembrane region" description="Helical" evidence="14">
    <location>
        <begin position="384"/>
        <end position="403"/>
    </location>
</feature>
<dbReference type="Gene3D" id="1.20.1730.10">
    <property type="entry name" value="Sodium/glucose cotransporter"/>
    <property type="match status" value="1"/>
</dbReference>
<comment type="similarity">
    <text evidence="2 13">Belongs to the sodium:solute symporter (SSF) (TC 2.A.21) family.</text>
</comment>
<organism evidence="15 16">
    <name type="scientific">Geomicrobium sediminis</name>
    <dbReference type="NCBI Taxonomy" id="1347788"/>
    <lineage>
        <taxon>Bacteria</taxon>
        <taxon>Bacillati</taxon>
        <taxon>Bacillota</taxon>
        <taxon>Bacilli</taxon>
        <taxon>Bacillales</taxon>
        <taxon>Geomicrobium</taxon>
    </lineage>
</organism>
<feature type="transmembrane region" description="Helical" evidence="14">
    <location>
        <begin position="410"/>
        <end position="428"/>
    </location>
</feature>
<evidence type="ECO:0000256" key="7">
    <source>
        <dbReference type="ARBA" id="ARBA00022989"/>
    </source>
</evidence>
<feature type="transmembrane region" description="Helical" evidence="14">
    <location>
        <begin position="39"/>
        <end position="64"/>
    </location>
</feature>
<feature type="transmembrane region" description="Helical" evidence="14">
    <location>
        <begin position="259"/>
        <end position="282"/>
    </location>
</feature>
<dbReference type="InterPro" id="IPR038377">
    <property type="entry name" value="Na/Glc_symporter_sf"/>
</dbReference>
<feature type="transmembrane region" description="Helical" evidence="14">
    <location>
        <begin position="302"/>
        <end position="331"/>
    </location>
</feature>
<keyword evidence="8" id="KW-0915">Sodium</keyword>
<feature type="transmembrane region" description="Helical" evidence="14">
    <location>
        <begin position="352"/>
        <end position="372"/>
    </location>
</feature>
<name>A0ABS2P7M7_9BACL</name>
<keyword evidence="11" id="KW-0739">Sodium transport</keyword>
<evidence type="ECO:0000313" key="16">
    <source>
        <dbReference type="Proteomes" id="UP000741863"/>
    </source>
</evidence>
<keyword evidence="4" id="KW-1003">Cell membrane</keyword>
<keyword evidence="3" id="KW-0813">Transport</keyword>
<feature type="transmembrane region" description="Helical" evidence="14">
    <location>
        <begin position="176"/>
        <end position="194"/>
    </location>
</feature>
<comment type="caution">
    <text evidence="15">The sequence shown here is derived from an EMBL/GenBank/DDBJ whole genome shotgun (WGS) entry which is preliminary data.</text>
</comment>
<dbReference type="Pfam" id="PF00474">
    <property type="entry name" value="SSF"/>
    <property type="match status" value="1"/>
</dbReference>
<keyword evidence="10 14" id="KW-0472">Membrane</keyword>
<comment type="subcellular location">
    <subcellularLocation>
        <location evidence="1">Cell membrane</location>
        <topology evidence="1">Multi-pass membrane protein</topology>
    </subcellularLocation>
</comment>
<evidence type="ECO:0000256" key="6">
    <source>
        <dbReference type="ARBA" id="ARBA00022847"/>
    </source>
</evidence>
<evidence type="ECO:0000256" key="12">
    <source>
        <dbReference type="ARBA" id="ARBA00033708"/>
    </source>
</evidence>
<dbReference type="EMBL" id="JAFBEC010000001">
    <property type="protein sequence ID" value="MBM7631361.1"/>
    <property type="molecule type" value="Genomic_DNA"/>
</dbReference>
<reference evidence="15 16" key="1">
    <citation type="submission" date="2021-01" db="EMBL/GenBank/DDBJ databases">
        <title>Genomic Encyclopedia of Type Strains, Phase IV (KMG-IV): sequencing the most valuable type-strain genomes for metagenomic binning, comparative biology and taxonomic classification.</title>
        <authorList>
            <person name="Goeker M."/>
        </authorList>
    </citation>
    <scope>NUCLEOTIDE SEQUENCE [LARGE SCALE GENOMIC DNA]</scope>
    <source>
        <strain evidence="15 16">DSM 25540</strain>
    </source>
</reference>
<feature type="transmembrane region" description="Helical" evidence="14">
    <location>
        <begin position="70"/>
        <end position="90"/>
    </location>
</feature>
<gene>
    <name evidence="15" type="ORF">JOD17_000452</name>
</gene>
<feature type="transmembrane region" description="Helical" evidence="14">
    <location>
        <begin position="440"/>
        <end position="459"/>
    </location>
</feature>
<keyword evidence="16" id="KW-1185">Reference proteome</keyword>
<dbReference type="RefSeq" id="WP_204695509.1">
    <property type="nucleotide sequence ID" value="NZ_JAFBEC010000001.1"/>
</dbReference>
<dbReference type="InterPro" id="IPR001734">
    <property type="entry name" value="Na/solute_symporter"/>
</dbReference>
<evidence type="ECO:0000256" key="5">
    <source>
        <dbReference type="ARBA" id="ARBA00022692"/>
    </source>
</evidence>
<evidence type="ECO:0000256" key="2">
    <source>
        <dbReference type="ARBA" id="ARBA00006434"/>
    </source>
</evidence>
<proteinExistence type="inferred from homology"/>
<evidence type="ECO:0000256" key="14">
    <source>
        <dbReference type="SAM" id="Phobius"/>
    </source>
</evidence>
<evidence type="ECO:0000256" key="9">
    <source>
        <dbReference type="ARBA" id="ARBA00023065"/>
    </source>
</evidence>
<sequence length="491" mass="53843">MIYVGMAIVFLIMIVTGVLSYMQSKGLASFYVAARSGRWYLIAGSLFASGVSGATFLGVMAWFYELGAGTMWIPAGIAWSYFVLCFLIGPKLRRFGQLTISDYLAERFDSPLLRPVFSIIVSVWMVILLGSLYVQGGLLFSQMFGMSYTQSTFITAAFVVIFTVFGGMVIILKTDFIGTFIIIGSLVITMPYLIQASDGWGAVTTSIQLESPNYFTSTGELTALMAFSWFFIWLFGYLGNPGYLTRFYSAVNEREIIKAGIAIAVIYLPALTLFFISAIYARSLFPSIEDPELLWIAYTMEYAPPIVIGMAMAGMFMAVMTSATSWLLAGASSIGRDIYQKIIHRNVSEERMLVVTKLLVLVLAALSVPIGIARPAYIMEMMNLAYLIAGSAGGLVILLSMFYRNMTKEAAWAGIISGAFIAIGASILQNIGIWPASIDPMIPTVITAFLIILIVSRLTKPNHKMLSVYDRMNVRESSASSSSRNSSISVE</sequence>
<evidence type="ECO:0000256" key="8">
    <source>
        <dbReference type="ARBA" id="ARBA00023053"/>
    </source>
</evidence>
<feature type="transmembrane region" description="Helical" evidence="14">
    <location>
        <begin position="111"/>
        <end position="133"/>
    </location>
</feature>
<evidence type="ECO:0000256" key="3">
    <source>
        <dbReference type="ARBA" id="ARBA00022448"/>
    </source>
</evidence>
<dbReference type="PANTHER" id="PTHR48086">
    <property type="entry name" value="SODIUM/PROLINE SYMPORTER-RELATED"/>
    <property type="match status" value="1"/>
</dbReference>
<feature type="transmembrane region" description="Helical" evidence="14">
    <location>
        <begin position="6"/>
        <end position="27"/>
    </location>
</feature>
<evidence type="ECO:0000256" key="10">
    <source>
        <dbReference type="ARBA" id="ARBA00023136"/>
    </source>
</evidence>
<keyword evidence="7 14" id="KW-1133">Transmembrane helix</keyword>
<keyword evidence="9" id="KW-0406">Ion transport</keyword>